<comment type="caution">
    <text evidence="1">The sequence shown here is derived from an EMBL/GenBank/DDBJ whole genome shotgun (WGS) entry which is preliminary data.</text>
</comment>
<keyword evidence="1" id="KW-0808">Transferase</keyword>
<evidence type="ECO:0000313" key="1">
    <source>
        <dbReference type="EMBL" id="MZR24185.1"/>
    </source>
</evidence>
<protein>
    <submittedName>
        <fullName evidence="1">Class I SAM-dependent methyltransferase</fullName>
    </submittedName>
</protein>
<sequence length="276" mass="30337">MGLKTVLGLKKEGFFIPYRYASSLPDAGERRPYPAIAALMAAREGQFAEILDSLAAYADDFKTFGTAPPPDPRFEQDWFPRLDAAVAYAMVRQRKPARIVEVGSGHSTRFMARAIKDGNLATNFTAIDPAPRASIETLPVTIVRKTLADAGEASFRDLAAGDILFIDSSHIAMPGSDVDELFLNILPALPDGVFIHIHDIFLPDDYPPSWDWRGYNEQLPVATMLLSGGYELLFSSAYVASRMTNQLARSAISGLPLPDGAFETSLWLQKRLITQI</sequence>
<gene>
    <name evidence="1" type="ORF">GQF03_17760</name>
</gene>
<dbReference type="Proteomes" id="UP000445696">
    <property type="component" value="Unassembled WGS sequence"/>
</dbReference>
<accession>A0A845MKQ4</accession>
<dbReference type="EMBL" id="WTVA01000015">
    <property type="protein sequence ID" value="MZR24185.1"/>
    <property type="molecule type" value="Genomic_DNA"/>
</dbReference>
<evidence type="ECO:0000313" key="2">
    <source>
        <dbReference type="Proteomes" id="UP000445696"/>
    </source>
</evidence>
<dbReference type="GO" id="GO:0008168">
    <property type="term" value="F:methyltransferase activity"/>
    <property type="evidence" value="ECO:0007669"/>
    <property type="project" value="UniProtKB-KW"/>
</dbReference>
<dbReference type="Gene3D" id="3.40.50.150">
    <property type="entry name" value="Vaccinia Virus protein VP39"/>
    <property type="match status" value="1"/>
</dbReference>
<reference evidence="1 2" key="1">
    <citation type="journal article" date="2014" name="Int. J. Syst. Evol. Microbiol.">
        <title>Sneathiella chungangensis sp. nov., isolated from a marine sand, and emended description of the genus Sneathiella.</title>
        <authorList>
            <person name="Siamphan C."/>
            <person name="Kim H."/>
            <person name="Lee J.S."/>
            <person name="Kim W."/>
        </authorList>
    </citation>
    <scope>NUCLEOTIDE SEQUENCE [LARGE SCALE GENOMIC DNA]</scope>
    <source>
        <strain evidence="1 2">KCTC 32476</strain>
    </source>
</reference>
<dbReference type="AlphaFoldDB" id="A0A845MKQ4"/>
<name>A0A845MKQ4_9PROT</name>
<dbReference type="OrthoDB" id="9795498at2"/>
<dbReference type="SUPFAM" id="SSF53335">
    <property type="entry name" value="S-adenosyl-L-methionine-dependent methyltransferases"/>
    <property type="match status" value="1"/>
</dbReference>
<dbReference type="GO" id="GO:0032259">
    <property type="term" value="P:methylation"/>
    <property type="evidence" value="ECO:0007669"/>
    <property type="project" value="UniProtKB-KW"/>
</dbReference>
<organism evidence="1 2">
    <name type="scientific">Sneathiella chungangensis</name>
    <dbReference type="NCBI Taxonomy" id="1418234"/>
    <lineage>
        <taxon>Bacteria</taxon>
        <taxon>Pseudomonadati</taxon>
        <taxon>Pseudomonadota</taxon>
        <taxon>Alphaproteobacteria</taxon>
        <taxon>Sneathiellales</taxon>
        <taxon>Sneathiellaceae</taxon>
        <taxon>Sneathiella</taxon>
    </lineage>
</organism>
<dbReference type="InterPro" id="IPR029063">
    <property type="entry name" value="SAM-dependent_MTases_sf"/>
</dbReference>
<dbReference type="Pfam" id="PF13578">
    <property type="entry name" value="Methyltransf_24"/>
    <property type="match status" value="1"/>
</dbReference>
<keyword evidence="1" id="KW-0489">Methyltransferase</keyword>
<proteinExistence type="predicted"/>
<keyword evidence="2" id="KW-1185">Reference proteome</keyword>